<feature type="compositionally biased region" description="Basic residues" evidence="8">
    <location>
        <begin position="69"/>
        <end position="84"/>
    </location>
</feature>
<dbReference type="Gene3D" id="4.10.280.10">
    <property type="entry name" value="Helix-loop-helix DNA-binding domain"/>
    <property type="match status" value="1"/>
</dbReference>
<evidence type="ECO:0000256" key="3">
    <source>
        <dbReference type="ARBA" id="ARBA00022902"/>
    </source>
</evidence>
<dbReference type="EMBL" id="CACVKT020007840">
    <property type="protein sequence ID" value="CAC5411244.1"/>
    <property type="molecule type" value="Genomic_DNA"/>
</dbReference>
<gene>
    <name evidence="10" type="ORF">MCOR_44358</name>
</gene>
<evidence type="ECO:0000256" key="5">
    <source>
        <dbReference type="ARBA" id="ARBA00023125"/>
    </source>
</evidence>
<dbReference type="FunFam" id="4.10.280.10:FF:000006">
    <property type="entry name" value="Neurogenic differentiation factor"/>
    <property type="match status" value="1"/>
</dbReference>
<evidence type="ECO:0000256" key="2">
    <source>
        <dbReference type="ARBA" id="ARBA00022782"/>
    </source>
</evidence>
<dbReference type="InterPro" id="IPR050359">
    <property type="entry name" value="bHLH_transcription_factors"/>
</dbReference>
<dbReference type="GO" id="GO:0045944">
    <property type="term" value="P:positive regulation of transcription by RNA polymerase II"/>
    <property type="evidence" value="ECO:0007669"/>
    <property type="project" value="TreeGrafter"/>
</dbReference>
<keyword evidence="2" id="KW-0221">Differentiation</keyword>
<evidence type="ECO:0000313" key="10">
    <source>
        <dbReference type="EMBL" id="CAC5411244.1"/>
    </source>
</evidence>
<keyword evidence="1" id="KW-0217">Developmental protein</keyword>
<dbReference type="PANTHER" id="PTHR19290">
    <property type="entry name" value="BASIC HELIX-LOOP-HELIX PROTEIN NEUROGENIN-RELATED"/>
    <property type="match status" value="1"/>
</dbReference>
<feature type="region of interest" description="Disordered" evidence="8">
    <location>
        <begin position="18"/>
        <end position="84"/>
    </location>
</feature>
<dbReference type="GO" id="GO:0007423">
    <property type="term" value="P:sensory organ development"/>
    <property type="evidence" value="ECO:0007669"/>
    <property type="project" value="TreeGrafter"/>
</dbReference>
<protein>
    <submittedName>
        <fullName evidence="10">NEUROD1</fullName>
    </submittedName>
</protein>
<dbReference type="GO" id="GO:0046983">
    <property type="term" value="F:protein dimerization activity"/>
    <property type="evidence" value="ECO:0007669"/>
    <property type="project" value="InterPro"/>
</dbReference>
<dbReference type="GO" id="GO:0005634">
    <property type="term" value="C:nucleus"/>
    <property type="evidence" value="ECO:0007669"/>
    <property type="project" value="TreeGrafter"/>
</dbReference>
<keyword evidence="5" id="KW-0238">DNA-binding</keyword>
<keyword evidence="4" id="KW-0805">Transcription regulation</keyword>
<evidence type="ECO:0000256" key="4">
    <source>
        <dbReference type="ARBA" id="ARBA00023015"/>
    </source>
</evidence>
<dbReference type="InterPro" id="IPR036638">
    <property type="entry name" value="HLH_DNA-bd_sf"/>
</dbReference>
<dbReference type="GO" id="GO:0061564">
    <property type="term" value="P:axon development"/>
    <property type="evidence" value="ECO:0007669"/>
    <property type="project" value="TreeGrafter"/>
</dbReference>
<accession>A0A6J8DVB5</accession>
<dbReference type="PANTHER" id="PTHR19290:SF134">
    <property type="entry name" value="NEUROGENIC DIFFERENTIATION FACTOR 1"/>
    <property type="match status" value="1"/>
</dbReference>
<feature type="domain" description="BHLH" evidence="9">
    <location>
        <begin position="89"/>
        <end position="141"/>
    </location>
</feature>
<reference evidence="10 11" key="1">
    <citation type="submission" date="2020-06" db="EMBL/GenBank/DDBJ databases">
        <authorList>
            <person name="Li R."/>
            <person name="Bekaert M."/>
        </authorList>
    </citation>
    <scope>NUCLEOTIDE SEQUENCE [LARGE SCALE GENOMIC DNA]</scope>
    <source>
        <strain evidence="11">wild</strain>
    </source>
</reference>
<dbReference type="SUPFAM" id="SSF47459">
    <property type="entry name" value="HLH, helix-loop-helix DNA-binding domain"/>
    <property type="match status" value="1"/>
</dbReference>
<dbReference type="Pfam" id="PF12533">
    <property type="entry name" value="Neuro_bHLH"/>
    <property type="match status" value="1"/>
</dbReference>
<dbReference type="OrthoDB" id="10039134at2759"/>
<feature type="compositionally biased region" description="Acidic residues" evidence="8">
    <location>
        <begin position="27"/>
        <end position="45"/>
    </location>
</feature>
<organism evidence="10 11">
    <name type="scientific">Mytilus coruscus</name>
    <name type="common">Sea mussel</name>
    <dbReference type="NCBI Taxonomy" id="42192"/>
    <lineage>
        <taxon>Eukaryota</taxon>
        <taxon>Metazoa</taxon>
        <taxon>Spiralia</taxon>
        <taxon>Lophotrochozoa</taxon>
        <taxon>Mollusca</taxon>
        <taxon>Bivalvia</taxon>
        <taxon>Autobranchia</taxon>
        <taxon>Pteriomorphia</taxon>
        <taxon>Mytilida</taxon>
        <taxon>Mytiloidea</taxon>
        <taxon>Mytilidae</taxon>
        <taxon>Mytilinae</taxon>
        <taxon>Mytilus</taxon>
    </lineage>
</organism>
<sequence>MPVKSISDLEKEIEELERLEVAGLLEEGNDDDSSDVDDGSENDESDHEKQRKKKHKNEAKEGSPEQKTPKKRGPKKKKMTKARLAKLRLRRMKANTRERNRMHGLNDALDILREHVPCYSKTQKLSKIETLRLARNYISALAEILKTGQKPDSISFAKSLSKGLSQNTMNLVAGCLQLNPRTLLPESAFGKPYQFYYNNSFDFPNSPNANNISFSNSFPICSQTGQFPQIPNDLDDGQPLSHYPLSPVHSSIVPSQGVSQPICFDNMRNTSPLQAQTANASLQYEAVTSSYYMRCDNVIDSFSCNISRATLPTTQQSSFNSTAVPECNSYVLLDDIPDIVIDTNSHMTNTSSNIFI</sequence>
<proteinExistence type="predicted"/>
<keyword evidence="7" id="KW-0539">Nucleus</keyword>
<dbReference type="InterPro" id="IPR022575">
    <property type="entry name" value="NeuroD_DUF"/>
</dbReference>
<keyword evidence="11" id="KW-1185">Reference proteome</keyword>
<evidence type="ECO:0000256" key="8">
    <source>
        <dbReference type="SAM" id="MobiDB-lite"/>
    </source>
</evidence>
<evidence type="ECO:0000256" key="6">
    <source>
        <dbReference type="ARBA" id="ARBA00023163"/>
    </source>
</evidence>
<name>A0A6J8DVB5_MYTCO</name>
<keyword evidence="6" id="KW-0804">Transcription</keyword>
<evidence type="ECO:0000256" key="7">
    <source>
        <dbReference type="ARBA" id="ARBA00023242"/>
    </source>
</evidence>
<dbReference type="GO" id="GO:0070888">
    <property type="term" value="F:E-box binding"/>
    <property type="evidence" value="ECO:0007669"/>
    <property type="project" value="TreeGrafter"/>
</dbReference>
<dbReference type="InterPro" id="IPR011598">
    <property type="entry name" value="bHLH_dom"/>
</dbReference>
<dbReference type="SMART" id="SM00353">
    <property type="entry name" value="HLH"/>
    <property type="match status" value="1"/>
</dbReference>
<keyword evidence="3" id="KW-0524">Neurogenesis</keyword>
<dbReference type="Proteomes" id="UP000507470">
    <property type="component" value="Unassembled WGS sequence"/>
</dbReference>
<dbReference type="PROSITE" id="PS50888">
    <property type="entry name" value="BHLH"/>
    <property type="match status" value="1"/>
</dbReference>
<evidence type="ECO:0000259" key="9">
    <source>
        <dbReference type="PROSITE" id="PS50888"/>
    </source>
</evidence>
<dbReference type="CDD" id="cd11427">
    <property type="entry name" value="bHLH_TS_NeuroD"/>
    <property type="match status" value="1"/>
</dbReference>
<evidence type="ECO:0000256" key="1">
    <source>
        <dbReference type="ARBA" id="ARBA00022473"/>
    </source>
</evidence>
<feature type="compositionally biased region" description="Basic and acidic residues" evidence="8">
    <location>
        <begin position="58"/>
        <end position="68"/>
    </location>
</feature>
<dbReference type="Pfam" id="PF00010">
    <property type="entry name" value="HLH"/>
    <property type="match status" value="1"/>
</dbReference>
<dbReference type="GO" id="GO:0000981">
    <property type="term" value="F:DNA-binding transcription factor activity, RNA polymerase II-specific"/>
    <property type="evidence" value="ECO:0007669"/>
    <property type="project" value="TreeGrafter"/>
</dbReference>
<dbReference type="AlphaFoldDB" id="A0A6J8DVB5"/>
<evidence type="ECO:0000313" key="11">
    <source>
        <dbReference type="Proteomes" id="UP000507470"/>
    </source>
</evidence>